<dbReference type="EMBL" id="OBDZ01000020">
    <property type="protein sequence ID" value="SNY35973.1"/>
    <property type="molecule type" value="Genomic_DNA"/>
</dbReference>
<dbReference type="RefSeq" id="WP_097018578.1">
    <property type="nucleotide sequence ID" value="NZ_OBDZ01000020.1"/>
</dbReference>
<dbReference type="SFLD" id="SFLDG01082">
    <property type="entry name" value="B12-binding_domain_containing"/>
    <property type="match status" value="1"/>
</dbReference>
<accession>A0A285HK33</accession>
<keyword evidence="4" id="KW-0479">Metal-binding</keyword>
<comment type="cofactor">
    <cofactor evidence="1">
        <name>[4Fe-4S] cluster</name>
        <dbReference type="ChEBI" id="CHEBI:49883"/>
    </cofactor>
</comment>
<dbReference type="GO" id="GO:0051539">
    <property type="term" value="F:4 iron, 4 sulfur cluster binding"/>
    <property type="evidence" value="ECO:0007669"/>
    <property type="project" value="UniProtKB-KW"/>
</dbReference>
<dbReference type="SMART" id="SM00729">
    <property type="entry name" value="Elp3"/>
    <property type="match status" value="1"/>
</dbReference>
<protein>
    <submittedName>
        <fullName evidence="8">Radical SAM superfamily protein</fullName>
    </submittedName>
</protein>
<evidence type="ECO:0000259" key="7">
    <source>
        <dbReference type="PROSITE" id="PS51918"/>
    </source>
</evidence>
<sequence length="338" mass="37845">MSKSNYIIPIFVPHLGCPHDCVFCNQREITGVTKDLSQEEVLAKINEYLSTIPKTATRIEVAFYGGSFTGIDPKYQLELLSVAKIFLDKGDITGIRLSTRPDYIDLEILDRLKEYGVGTIELGVQSLDDDVLTAAIRGHSRADVKKAVSLIKEYDFKLGLQVMPGLPNSTETSDLDTVTEVIKLNPDFVRIYPTLVIKNTQLAKLYKAGKYEPLSLAEAVAISAQLVENFKKAGIDIIRVGLQPSEGVNSTEVLAGPFHPSFRQLVESKLLLNKIEDEIREKTINKLELTVNSKDISNLRGQKNSNLEYLYNHYKLQEIIIKDDDTLARGKIKINVIY</sequence>
<keyword evidence="5" id="KW-0408">Iron</keyword>
<dbReference type="AlphaFoldDB" id="A0A285HK33"/>
<reference evidence="9" key="1">
    <citation type="submission" date="2017-09" db="EMBL/GenBank/DDBJ databases">
        <authorList>
            <person name="Varghese N."/>
            <person name="Submissions S."/>
        </authorList>
    </citation>
    <scope>NUCLEOTIDE SEQUENCE [LARGE SCALE GENOMIC DNA]</scope>
    <source>
        <strain evidence="9">MSL47</strain>
    </source>
</reference>
<organism evidence="8 9">
    <name type="scientific">Orenia metallireducens</name>
    <dbReference type="NCBI Taxonomy" id="1413210"/>
    <lineage>
        <taxon>Bacteria</taxon>
        <taxon>Bacillati</taxon>
        <taxon>Bacillota</taxon>
        <taxon>Clostridia</taxon>
        <taxon>Halanaerobiales</taxon>
        <taxon>Halobacteroidaceae</taxon>
        <taxon>Orenia</taxon>
    </lineage>
</organism>
<evidence type="ECO:0000256" key="5">
    <source>
        <dbReference type="ARBA" id="ARBA00023004"/>
    </source>
</evidence>
<dbReference type="SFLD" id="SFLDG01086">
    <property type="entry name" value="elongater_protein-like"/>
    <property type="match status" value="1"/>
</dbReference>
<dbReference type="InterPro" id="IPR007197">
    <property type="entry name" value="rSAM"/>
</dbReference>
<evidence type="ECO:0000256" key="2">
    <source>
        <dbReference type="ARBA" id="ARBA00022485"/>
    </source>
</evidence>
<evidence type="ECO:0000313" key="8">
    <source>
        <dbReference type="EMBL" id="SNY35973.1"/>
    </source>
</evidence>
<evidence type="ECO:0000256" key="6">
    <source>
        <dbReference type="ARBA" id="ARBA00023014"/>
    </source>
</evidence>
<dbReference type="InterPro" id="IPR058240">
    <property type="entry name" value="rSAM_sf"/>
</dbReference>
<name>A0A285HK33_9FIRM</name>
<keyword evidence="9" id="KW-1185">Reference proteome</keyword>
<dbReference type="Pfam" id="PF16199">
    <property type="entry name" value="Radical_SAM_C"/>
    <property type="match status" value="1"/>
</dbReference>
<dbReference type="GO" id="GO:0002926">
    <property type="term" value="P:tRNA wobble base 5-methoxycarbonylmethyl-2-thiouridinylation"/>
    <property type="evidence" value="ECO:0007669"/>
    <property type="project" value="TreeGrafter"/>
</dbReference>
<feature type="domain" description="Radical SAM core" evidence="7">
    <location>
        <begin position="1"/>
        <end position="236"/>
    </location>
</feature>
<dbReference type="SFLD" id="SFLDS00029">
    <property type="entry name" value="Radical_SAM"/>
    <property type="match status" value="1"/>
</dbReference>
<dbReference type="OrthoDB" id="9815044at2"/>
<keyword evidence="6" id="KW-0411">Iron-sulfur</keyword>
<dbReference type="Pfam" id="PF04055">
    <property type="entry name" value="Radical_SAM"/>
    <property type="match status" value="1"/>
</dbReference>
<dbReference type="STRING" id="1413210.U472_06050"/>
<dbReference type="InterPro" id="IPR006638">
    <property type="entry name" value="Elp3/MiaA/NifB-like_rSAM"/>
</dbReference>
<dbReference type="SUPFAM" id="SSF102114">
    <property type="entry name" value="Radical SAM enzymes"/>
    <property type="match status" value="1"/>
</dbReference>
<dbReference type="Gene3D" id="3.80.30.20">
    <property type="entry name" value="tm_1862 like domain"/>
    <property type="match status" value="1"/>
</dbReference>
<gene>
    <name evidence="8" type="ORF">SAMN06265827_12032</name>
</gene>
<evidence type="ECO:0000313" key="9">
    <source>
        <dbReference type="Proteomes" id="UP000219573"/>
    </source>
</evidence>
<dbReference type="InterPro" id="IPR039661">
    <property type="entry name" value="ELP3"/>
</dbReference>
<dbReference type="CDD" id="cd01335">
    <property type="entry name" value="Radical_SAM"/>
    <property type="match status" value="1"/>
</dbReference>
<dbReference type="PANTHER" id="PTHR11135">
    <property type="entry name" value="HISTONE ACETYLTRANSFERASE-RELATED"/>
    <property type="match status" value="1"/>
</dbReference>
<dbReference type="GO" id="GO:0005737">
    <property type="term" value="C:cytoplasm"/>
    <property type="evidence" value="ECO:0007669"/>
    <property type="project" value="TreeGrafter"/>
</dbReference>
<dbReference type="GO" id="GO:0046872">
    <property type="term" value="F:metal ion binding"/>
    <property type="evidence" value="ECO:0007669"/>
    <property type="project" value="UniProtKB-KW"/>
</dbReference>
<keyword evidence="2" id="KW-0004">4Fe-4S</keyword>
<keyword evidence="3" id="KW-0949">S-adenosyl-L-methionine</keyword>
<dbReference type="Proteomes" id="UP000219573">
    <property type="component" value="Unassembled WGS sequence"/>
</dbReference>
<evidence type="ECO:0000256" key="3">
    <source>
        <dbReference type="ARBA" id="ARBA00022691"/>
    </source>
</evidence>
<evidence type="ECO:0000256" key="4">
    <source>
        <dbReference type="ARBA" id="ARBA00022723"/>
    </source>
</evidence>
<dbReference type="InterPro" id="IPR023404">
    <property type="entry name" value="rSAM_horseshoe"/>
</dbReference>
<dbReference type="InterPro" id="IPR032432">
    <property type="entry name" value="Radical_SAM_C"/>
</dbReference>
<dbReference type="PANTHER" id="PTHR11135:SF0">
    <property type="entry name" value="ELONGATOR COMPLEX PROTEIN 3"/>
    <property type="match status" value="1"/>
</dbReference>
<dbReference type="GO" id="GO:0003824">
    <property type="term" value="F:catalytic activity"/>
    <property type="evidence" value="ECO:0007669"/>
    <property type="project" value="InterPro"/>
</dbReference>
<proteinExistence type="predicted"/>
<dbReference type="PROSITE" id="PS51918">
    <property type="entry name" value="RADICAL_SAM"/>
    <property type="match status" value="1"/>
</dbReference>
<evidence type="ECO:0000256" key="1">
    <source>
        <dbReference type="ARBA" id="ARBA00001966"/>
    </source>
</evidence>